<dbReference type="AlphaFoldDB" id="A0A418KKQ4"/>
<protein>
    <recommendedName>
        <fullName evidence="4">DUF1269 domain-containing protein</fullName>
    </recommendedName>
</protein>
<evidence type="ECO:0000256" key="1">
    <source>
        <dbReference type="SAM" id="MobiDB-lite"/>
    </source>
</evidence>
<organism evidence="2 3">
    <name type="scientific">Jiangella rhizosphaerae</name>
    <dbReference type="NCBI Taxonomy" id="2293569"/>
    <lineage>
        <taxon>Bacteria</taxon>
        <taxon>Bacillati</taxon>
        <taxon>Actinomycetota</taxon>
        <taxon>Actinomycetes</taxon>
        <taxon>Jiangellales</taxon>
        <taxon>Jiangellaceae</taxon>
        <taxon>Jiangella</taxon>
    </lineage>
</organism>
<comment type="caution">
    <text evidence="2">The sequence shown here is derived from an EMBL/GenBank/DDBJ whole genome shotgun (WGS) entry which is preliminary data.</text>
</comment>
<keyword evidence="3" id="KW-1185">Reference proteome</keyword>
<dbReference type="Proteomes" id="UP000284057">
    <property type="component" value="Unassembled WGS sequence"/>
</dbReference>
<gene>
    <name evidence="2" type="ORF">DY240_21515</name>
</gene>
<dbReference type="OrthoDB" id="3786890at2"/>
<feature type="compositionally biased region" description="Basic and acidic residues" evidence="1">
    <location>
        <begin position="140"/>
        <end position="149"/>
    </location>
</feature>
<dbReference type="RefSeq" id="WP_119661898.1">
    <property type="nucleotide sequence ID" value="NZ_QUAL01000190.1"/>
</dbReference>
<evidence type="ECO:0000313" key="2">
    <source>
        <dbReference type="EMBL" id="RIQ18208.1"/>
    </source>
</evidence>
<feature type="region of interest" description="Disordered" evidence="1">
    <location>
        <begin position="140"/>
        <end position="160"/>
    </location>
</feature>
<sequence>MDGHEPIEGTPMAPDLMSYLVVSVPDLRSLERLVPALAELVEAAAVRLLDLVVLERGADGVVDVHELEGVESLAGLRGVEGDVGGLLTEHDIQLASSTLRLGTCGVLVVTEDRWALPLSVAAHEAGGRIAAGERIPPSRVEDVLAERNGRAGGPPGGAVP</sequence>
<dbReference type="EMBL" id="QUAL01000190">
    <property type="protein sequence ID" value="RIQ18208.1"/>
    <property type="molecule type" value="Genomic_DNA"/>
</dbReference>
<name>A0A418KKQ4_9ACTN</name>
<evidence type="ECO:0000313" key="3">
    <source>
        <dbReference type="Proteomes" id="UP000284057"/>
    </source>
</evidence>
<proteinExistence type="predicted"/>
<feature type="compositionally biased region" description="Gly residues" evidence="1">
    <location>
        <begin position="150"/>
        <end position="160"/>
    </location>
</feature>
<accession>A0A418KKQ4</accession>
<reference evidence="2 3" key="1">
    <citation type="submission" date="2018-09" db="EMBL/GenBank/DDBJ databases">
        <title>Isolation, diversity and antifungal activity of actinobacteria from wheat.</title>
        <authorList>
            <person name="Han C."/>
        </authorList>
    </citation>
    <scope>NUCLEOTIDE SEQUENCE [LARGE SCALE GENOMIC DNA]</scope>
    <source>
        <strain evidence="2 3">NEAU-YY265</strain>
    </source>
</reference>
<evidence type="ECO:0008006" key="4">
    <source>
        <dbReference type="Google" id="ProtNLM"/>
    </source>
</evidence>